<keyword evidence="1" id="KW-0472">Membrane</keyword>
<dbReference type="KEGG" id="tcr:463955.20"/>
<organism evidence="3 4">
    <name type="scientific">Trypanosoma cruzi (strain CL Brener)</name>
    <dbReference type="NCBI Taxonomy" id="353153"/>
    <lineage>
        <taxon>Eukaryota</taxon>
        <taxon>Discoba</taxon>
        <taxon>Euglenozoa</taxon>
        <taxon>Kinetoplastea</taxon>
        <taxon>Metakinetoplastina</taxon>
        <taxon>Trypanosomatida</taxon>
        <taxon>Trypanosomatidae</taxon>
        <taxon>Trypanosoma</taxon>
        <taxon>Schizotrypanum</taxon>
    </lineage>
</organism>
<gene>
    <name evidence="3" type="ORF">Tc00.1047053463955.20</name>
</gene>
<feature type="signal peptide" evidence="2">
    <location>
        <begin position="1"/>
        <end position="17"/>
    </location>
</feature>
<dbReference type="RefSeq" id="XP_803738.1">
    <property type="nucleotide sequence ID" value="XM_798645.1"/>
</dbReference>
<feature type="transmembrane region" description="Helical" evidence="1">
    <location>
        <begin position="82"/>
        <end position="104"/>
    </location>
</feature>
<feature type="chain" id="PRO_5004235946" evidence="2">
    <location>
        <begin position="18"/>
        <end position="142"/>
    </location>
</feature>
<reference evidence="3 4" key="1">
    <citation type="journal article" date="2005" name="Science">
        <title>The genome sequence of Trypanosoma cruzi, etiologic agent of Chagas disease.</title>
        <authorList>
            <person name="El-Sayed N.M."/>
            <person name="Myler P.J."/>
            <person name="Bartholomeu D.C."/>
            <person name="Nilsson D."/>
            <person name="Aggarwal G."/>
            <person name="Tran A.N."/>
            <person name="Ghedin E."/>
            <person name="Worthey E.A."/>
            <person name="Delcher A.L."/>
            <person name="Blandin G."/>
            <person name="Westenberger S.J."/>
            <person name="Caler E."/>
            <person name="Cerqueira G.C."/>
            <person name="Branche C."/>
            <person name="Haas B."/>
            <person name="Anupama A."/>
            <person name="Arner E."/>
            <person name="Aslund L."/>
            <person name="Attipoe P."/>
            <person name="Bontempi E."/>
            <person name="Bringaud F."/>
            <person name="Burton P."/>
            <person name="Cadag E."/>
            <person name="Campbell D.A."/>
            <person name="Carrington M."/>
            <person name="Crabtree J."/>
            <person name="Darban H."/>
            <person name="da Silveira J.F."/>
            <person name="de Jong P."/>
            <person name="Edwards K."/>
            <person name="Englund P.T."/>
            <person name="Fazelina G."/>
            <person name="Feldblyum T."/>
            <person name="Ferella M."/>
            <person name="Frasch A.C."/>
            <person name="Gull K."/>
            <person name="Horn D."/>
            <person name="Hou L."/>
            <person name="Huang Y."/>
            <person name="Kindlund E."/>
            <person name="Klingbeil M."/>
            <person name="Kluge S."/>
            <person name="Koo H."/>
            <person name="Lacerda D."/>
            <person name="Levin M.J."/>
            <person name="Lorenzi H."/>
            <person name="Louie T."/>
            <person name="Machado C.R."/>
            <person name="McCulloch R."/>
            <person name="McKenna A."/>
            <person name="Mizuno Y."/>
            <person name="Mottram J.C."/>
            <person name="Nelson S."/>
            <person name="Ochaya S."/>
            <person name="Osoegawa K."/>
            <person name="Pai G."/>
            <person name="Parsons M."/>
            <person name="Pentony M."/>
            <person name="Pettersson U."/>
            <person name="Pop M."/>
            <person name="Ramirez J.L."/>
            <person name="Rinta J."/>
            <person name="Robertson L."/>
            <person name="Salzberg S.L."/>
            <person name="Sanchez D.O."/>
            <person name="Seyler A."/>
            <person name="Sharma R."/>
            <person name="Shetty J."/>
            <person name="Simpson A.J."/>
            <person name="Sisk E."/>
            <person name="Tammi M.T."/>
            <person name="Tarleton R."/>
            <person name="Teixeira S."/>
            <person name="Van Aken S."/>
            <person name="Vogt C."/>
            <person name="Ward P.N."/>
            <person name="Wickstead B."/>
            <person name="Wortman J."/>
            <person name="White O."/>
            <person name="Fraser C.M."/>
            <person name="Stuart K.D."/>
            <person name="Andersson B."/>
        </authorList>
    </citation>
    <scope>NUCLEOTIDE SEQUENCE [LARGE SCALE GENOMIC DNA]</scope>
    <source>
        <strain evidence="3 4">CL Brener</strain>
    </source>
</reference>
<evidence type="ECO:0000313" key="3">
    <source>
        <dbReference type="EMBL" id="EAN81999.1"/>
    </source>
</evidence>
<dbReference type="Proteomes" id="UP000002296">
    <property type="component" value="Unassembled WGS sequence"/>
</dbReference>
<dbReference type="PaxDb" id="353153-Q4CNZ6"/>
<proteinExistence type="predicted"/>
<comment type="caution">
    <text evidence="3">The sequence shown here is derived from an EMBL/GenBank/DDBJ whole genome shotgun (WGS) entry which is preliminary data.</text>
</comment>
<protein>
    <submittedName>
        <fullName evidence="3">Mucin-associated surface protein (MASP), putative</fullName>
    </submittedName>
</protein>
<feature type="transmembrane region" description="Helical" evidence="1">
    <location>
        <begin position="53"/>
        <end position="75"/>
    </location>
</feature>
<dbReference type="EMBL" id="AAHK01002774">
    <property type="protein sequence ID" value="EAN81999.1"/>
    <property type="molecule type" value="Genomic_DNA"/>
</dbReference>
<sequence length="142" mass="15772">MIVFCFTCFCCRAVCSALCPASVTLNATQTHSYAWHAHNCLRGFTFEDGCVRAGAILCSPLFCVFTFFTLLLFFYLRFVSNFFFLCFLFAWCGALCVFALSLISTGSWCVCDAAAGLLPFVAGWDSAWLCDLFLFCFCSALT</sequence>
<accession>Q4CNZ6</accession>
<keyword evidence="4" id="KW-1185">Reference proteome</keyword>
<evidence type="ECO:0000313" key="4">
    <source>
        <dbReference type="Proteomes" id="UP000002296"/>
    </source>
</evidence>
<evidence type="ECO:0000256" key="1">
    <source>
        <dbReference type="SAM" id="Phobius"/>
    </source>
</evidence>
<feature type="non-terminal residue" evidence="3">
    <location>
        <position position="142"/>
    </location>
</feature>
<dbReference type="GeneID" id="3533120"/>
<evidence type="ECO:0000256" key="2">
    <source>
        <dbReference type="SAM" id="SignalP"/>
    </source>
</evidence>
<dbReference type="InParanoid" id="Q4CNZ6"/>
<keyword evidence="1" id="KW-0812">Transmembrane</keyword>
<dbReference type="AlphaFoldDB" id="Q4CNZ6"/>
<feature type="transmembrane region" description="Helical" evidence="1">
    <location>
        <begin position="116"/>
        <end position="141"/>
    </location>
</feature>
<keyword evidence="2" id="KW-0732">Signal</keyword>
<name>Q4CNZ6_TRYCC</name>
<keyword evidence="1" id="KW-1133">Transmembrane helix</keyword>